<keyword evidence="2" id="KW-1185">Reference proteome</keyword>
<accession>M7AK27</accession>
<dbReference type="Proteomes" id="UP000031443">
    <property type="component" value="Unassembled WGS sequence"/>
</dbReference>
<reference evidence="2" key="1">
    <citation type="journal article" date="2013" name="Nat. Genet.">
        <title>The draft genomes of soft-shell turtle and green sea turtle yield insights into the development and evolution of the turtle-specific body plan.</title>
        <authorList>
            <person name="Wang Z."/>
            <person name="Pascual-Anaya J."/>
            <person name="Zadissa A."/>
            <person name="Li W."/>
            <person name="Niimura Y."/>
            <person name="Huang Z."/>
            <person name="Li C."/>
            <person name="White S."/>
            <person name="Xiong Z."/>
            <person name="Fang D."/>
            <person name="Wang B."/>
            <person name="Ming Y."/>
            <person name="Chen Y."/>
            <person name="Zheng Y."/>
            <person name="Kuraku S."/>
            <person name="Pignatelli M."/>
            <person name="Herrero J."/>
            <person name="Beal K."/>
            <person name="Nozawa M."/>
            <person name="Li Q."/>
            <person name="Wang J."/>
            <person name="Zhang H."/>
            <person name="Yu L."/>
            <person name="Shigenobu S."/>
            <person name="Wang J."/>
            <person name="Liu J."/>
            <person name="Flicek P."/>
            <person name="Searle S."/>
            <person name="Wang J."/>
            <person name="Kuratani S."/>
            <person name="Yin Y."/>
            <person name="Aken B."/>
            <person name="Zhang G."/>
            <person name="Irie N."/>
        </authorList>
    </citation>
    <scope>NUCLEOTIDE SEQUENCE [LARGE SCALE GENOMIC DNA]</scope>
</reference>
<dbReference type="AlphaFoldDB" id="M7AK27"/>
<evidence type="ECO:0000313" key="1">
    <source>
        <dbReference type="EMBL" id="EMP25471.1"/>
    </source>
</evidence>
<evidence type="ECO:0000313" key="2">
    <source>
        <dbReference type="Proteomes" id="UP000031443"/>
    </source>
</evidence>
<proteinExistence type="predicted"/>
<gene>
    <name evidence="1" type="ORF">UY3_17451</name>
</gene>
<organism evidence="1 2">
    <name type="scientific">Chelonia mydas</name>
    <name type="common">Green sea-turtle</name>
    <name type="synonym">Chelonia agassizi</name>
    <dbReference type="NCBI Taxonomy" id="8469"/>
    <lineage>
        <taxon>Eukaryota</taxon>
        <taxon>Metazoa</taxon>
        <taxon>Chordata</taxon>
        <taxon>Craniata</taxon>
        <taxon>Vertebrata</taxon>
        <taxon>Euteleostomi</taxon>
        <taxon>Archelosauria</taxon>
        <taxon>Testudinata</taxon>
        <taxon>Testudines</taxon>
        <taxon>Cryptodira</taxon>
        <taxon>Durocryptodira</taxon>
        <taxon>Americhelydia</taxon>
        <taxon>Chelonioidea</taxon>
        <taxon>Cheloniidae</taxon>
        <taxon>Chelonia</taxon>
    </lineage>
</organism>
<dbReference type="EMBL" id="KB589549">
    <property type="protein sequence ID" value="EMP25471.1"/>
    <property type="molecule type" value="Genomic_DNA"/>
</dbReference>
<name>M7AK27_CHEMY</name>
<protein>
    <submittedName>
        <fullName evidence="1">Uncharacterized protein</fullName>
    </submittedName>
</protein>
<sequence>MGLQLSGDRDERPLQAAIGTFPAERCFRPAFLNLFTIVSHSRSSLHPHPHNIYIYYLDGDANIQGFGSVVTYANWLLQCESGLEFAQLCSRKRKLTQYQLSILCYTKTSVFQ</sequence>